<feature type="transmembrane region" description="Helical" evidence="4">
    <location>
        <begin position="28"/>
        <end position="48"/>
    </location>
</feature>
<evidence type="ECO:0000313" key="6">
    <source>
        <dbReference type="EMBL" id="MDP5136458.1"/>
    </source>
</evidence>
<organism evidence="6 7">
    <name type="scientific">Rheinheimera baltica</name>
    <dbReference type="NCBI Taxonomy" id="67576"/>
    <lineage>
        <taxon>Bacteria</taxon>
        <taxon>Pseudomonadati</taxon>
        <taxon>Pseudomonadota</taxon>
        <taxon>Gammaproteobacteria</taxon>
        <taxon>Chromatiales</taxon>
        <taxon>Chromatiaceae</taxon>
        <taxon>Rheinheimera</taxon>
    </lineage>
</organism>
<proteinExistence type="predicted"/>
<feature type="transmembrane region" description="Helical" evidence="4">
    <location>
        <begin position="254"/>
        <end position="272"/>
    </location>
</feature>
<dbReference type="InterPro" id="IPR020846">
    <property type="entry name" value="MFS_dom"/>
</dbReference>
<name>A0ABT9HZV0_9GAMM</name>
<gene>
    <name evidence="6" type="ORF">ORJ04_10925</name>
</gene>
<dbReference type="InterPro" id="IPR036259">
    <property type="entry name" value="MFS_trans_sf"/>
</dbReference>
<sequence length="290" mass="29969">MRKPIQLCGGLSLGIAFAVLARLNYPDRAFGALLFVQFSIGSLVIYLLPALESLLGAYAVFYLMAAIAVLALLSLLCLPTLSLAPQHGSPVRASANTARAALTQHAVLLLLAIMLYQTAASAIWAYAGLIGQAAGMATASVNNTIALTGLLGLAGAMLPVLTGQRFGRLNLLLAAIVLSLSAALLLNVAQHNLLYIGALAMLFFAWPAVLAYLLAVIAETDSSGRLATIAAVVSSIGMATGPLLASALLDNGNVSALLYSCALLFLCSYVLLFKPVLAFEKPAAALAPCQ</sequence>
<keyword evidence="7" id="KW-1185">Reference proteome</keyword>
<evidence type="ECO:0000256" key="1">
    <source>
        <dbReference type="ARBA" id="ARBA00022692"/>
    </source>
</evidence>
<dbReference type="SUPFAM" id="SSF103473">
    <property type="entry name" value="MFS general substrate transporter"/>
    <property type="match status" value="1"/>
</dbReference>
<evidence type="ECO:0000259" key="5">
    <source>
        <dbReference type="PROSITE" id="PS50850"/>
    </source>
</evidence>
<keyword evidence="3 4" id="KW-0472">Membrane</keyword>
<accession>A0ABT9HZV0</accession>
<keyword evidence="1 4" id="KW-0812">Transmembrane</keyword>
<feature type="transmembrane region" description="Helical" evidence="4">
    <location>
        <begin position="194"/>
        <end position="214"/>
    </location>
</feature>
<protein>
    <recommendedName>
        <fullName evidence="5">Major facilitator superfamily (MFS) profile domain-containing protein</fullName>
    </recommendedName>
</protein>
<evidence type="ECO:0000313" key="7">
    <source>
        <dbReference type="Proteomes" id="UP001231109"/>
    </source>
</evidence>
<dbReference type="Proteomes" id="UP001231109">
    <property type="component" value="Unassembled WGS sequence"/>
</dbReference>
<dbReference type="Gene3D" id="1.20.1250.20">
    <property type="entry name" value="MFS general substrate transporter like domains"/>
    <property type="match status" value="1"/>
</dbReference>
<feature type="transmembrane region" description="Helical" evidence="4">
    <location>
        <begin position="226"/>
        <end position="248"/>
    </location>
</feature>
<evidence type="ECO:0000256" key="2">
    <source>
        <dbReference type="ARBA" id="ARBA00022989"/>
    </source>
</evidence>
<comment type="caution">
    <text evidence="6">The sequence shown here is derived from an EMBL/GenBank/DDBJ whole genome shotgun (WGS) entry which is preliminary data.</text>
</comment>
<keyword evidence="2 4" id="KW-1133">Transmembrane helix</keyword>
<feature type="domain" description="Major facilitator superfamily (MFS) profile" evidence="5">
    <location>
        <begin position="1"/>
        <end position="278"/>
    </location>
</feature>
<dbReference type="PROSITE" id="PS50850">
    <property type="entry name" value="MFS"/>
    <property type="match status" value="1"/>
</dbReference>
<feature type="transmembrane region" description="Helical" evidence="4">
    <location>
        <begin position="60"/>
        <end position="84"/>
    </location>
</feature>
<feature type="transmembrane region" description="Helical" evidence="4">
    <location>
        <begin position="145"/>
        <end position="162"/>
    </location>
</feature>
<dbReference type="RefSeq" id="WP_305975811.1">
    <property type="nucleotide sequence ID" value="NZ_JAPJDZ010000024.1"/>
</dbReference>
<evidence type="ECO:0000256" key="4">
    <source>
        <dbReference type="SAM" id="Phobius"/>
    </source>
</evidence>
<evidence type="ECO:0000256" key="3">
    <source>
        <dbReference type="ARBA" id="ARBA00023136"/>
    </source>
</evidence>
<feature type="transmembrane region" description="Helical" evidence="4">
    <location>
        <begin position="96"/>
        <end position="116"/>
    </location>
</feature>
<reference evidence="6 7" key="1">
    <citation type="submission" date="2022-11" db="EMBL/GenBank/DDBJ databases">
        <title>Viruses from the air-sea interface of a natural surface slick.</title>
        <authorList>
            <person name="Rahlff J."/>
            <person name="Holmfeldt K."/>
        </authorList>
    </citation>
    <scope>NUCLEOTIDE SEQUENCE [LARGE SCALE GENOMIC DNA]</scope>
    <source>
        <strain evidence="6 7">SMS4</strain>
    </source>
</reference>
<feature type="transmembrane region" description="Helical" evidence="4">
    <location>
        <begin position="169"/>
        <end position="188"/>
    </location>
</feature>
<dbReference type="EMBL" id="JAPJDZ010000024">
    <property type="protein sequence ID" value="MDP5136458.1"/>
    <property type="molecule type" value="Genomic_DNA"/>
</dbReference>